<dbReference type="RefSeq" id="WP_345554676.1">
    <property type="nucleotide sequence ID" value="NZ_BAAAZA010000077.1"/>
</dbReference>
<keyword evidence="2" id="KW-1185">Reference proteome</keyword>
<sequence>MSTYLGSGNADLHRRDYRPAWLDNLAEDATMEASVLNGIVEGAHAVREILAYARTLYDYQEFNYVGTYGEHSFVEDYTSRVHGEPIGSVVMVRYNDAGQAQHVIINHRPLRSVLLWFRLMAEHFANTPYAEYFLSPELAQEVLEPDTTS</sequence>
<dbReference type="EMBL" id="BAAAZA010000077">
    <property type="protein sequence ID" value="GAA3908619.1"/>
    <property type="molecule type" value="Genomic_DNA"/>
</dbReference>
<name>A0ABP7LUJ0_9ACTN</name>
<protein>
    <submittedName>
        <fullName evidence="1">Uncharacterized protein</fullName>
    </submittedName>
</protein>
<evidence type="ECO:0000313" key="2">
    <source>
        <dbReference type="Proteomes" id="UP001501563"/>
    </source>
</evidence>
<accession>A0ABP7LUJ0</accession>
<dbReference type="Proteomes" id="UP001501563">
    <property type="component" value="Unassembled WGS sequence"/>
</dbReference>
<organism evidence="1 2">
    <name type="scientific">Streptomyces lannensis</name>
    <dbReference type="NCBI Taxonomy" id="766498"/>
    <lineage>
        <taxon>Bacteria</taxon>
        <taxon>Bacillati</taxon>
        <taxon>Actinomycetota</taxon>
        <taxon>Actinomycetes</taxon>
        <taxon>Kitasatosporales</taxon>
        <taxon>Streptomycetaceae</taxon>
        <taxon>Streptomyces</taxon>
    </lineage>
</organism>
<comment type="caution">
    <text evidence="1">The sequence shown here is derived from an EMBL/GenBank/DDBJ whole genome shotgun (WGS) entry which is preliminary data.</text>
</comment>
<reference evidence="2" key="1">
    <citation type="journal article" date="2019" name="Int. J. Syst. Evol. Microbiol.">
        <title>The Global Catalogue of Microorganisms (GCM) 10K type strain sequencing project: providing services to taxonomists for standard genome sequencing and annotation.</title>
        <authorList>
            <consortium name="The Broad Institute Genomics Platform"/>
            <consortium name="The Broad Institute Genome Sequencing Center for Infectious Disease"/>
            <person name="Wu L."/>
            <person name="Ma J."/>
        </authorList>
    </citation>
    <scope>NUCLEOTIDE SEQUENCE [LARGE SCALE GENOMIC DNA]</scope>
    <source>
        <strain evidence="2">JCM 16578</strain>
    </source>
</reference>
<gene>
    <name evidence="1" type="ORF">GCM10022207_92680</name>
</gene>
<dbReference type="Gene3D" id="3.10.450.50">
    <property type="match status" value="1"/>
</dbReference>
<proteinExistence type="predicted"/>
<evidence type="ECO:0000313" key="1">
    <source>
        <dbReference type="EMBL" id="GAA3908619.1"/>
    </source>
</evidence>